<dbReference type="PANTHER" id="PTHR33545:SF5">
    <property type="entry name" value="UPF0750 MEMBRANE PROTEIN YITT"/>
    <property type="match status" value="1"/>
</dbReference>
<evidence type="ECO:0000313" key="7">
    <source>
        <dbReference type="EMBL" id="GAA4499231.1"/>
    </source>
</evidence>
<comment type="caution">
    <text evidence="7">The sequence shown here is derived from an EMBL/GenBank/DDBJ whole genome shotgun (WGS) entry which is preliminary data.</text>
</comment>
<feature type="transmembrane region" description="Helical" evidence="6">
    <location>
        <begin position="39"/>
        <end position="64"/>
    </location>
</feature>
<evidence type="ECO:0000256" key="3">
    <source>
        <dbReference type="ARBA" id="ARBA00022692"/>
    </source>
</evidence>
<feature type="transmembrane region" description="Helical" evidence="6">
    <location>
        <begin position="12"/>
        <end position="33"/>
    </location>
</feature>
<dbReference type="Pfam" id="PF02588">
    <property type="entry name" value="YitT_membrane"/>
    <property type="match status" value="1"/>
</dbReference>
<evidence type="ECO:0000256" key="1">
    <source>
        <dbReference type="ARBA" id="ARBA00004651"/>
    </source>
</evidence>
<evidence type="ECO:0000256" key="2">
    <source>
        <dbReference type="ARBA" id="ARBA00022475"/>
    </source>
</evidence>
<protein>
    <submittedName>
        <fullName evidence="7">YitT family protein</fullName>
    </submittedName>
</protein>
<keyword evidence="2" id="KW-1003">Cell membrane</keyword>
<feature type="transmembrane region" description="Helical" evidence="6">
    <location>
        <begin position="104"/>
        <end position="124"/>
    </location>
</feature>
<reference evidence="8" key="1">
    <citation type="journal article" date="2019" name="Int. J. Syst. Evol. Microbiol.">
        <title>The Global Catalogue of Microorganisms (GCM) 10K type strain sequencing project: providing services to taxonomists for standard genome sequencing and annotation.</title>
        <authorList>
            <consortium name="The Broad Institute Genomics Platform"/>
            <consortium name="The Broad Institute Genome Sequencing Center for Infectious Disease"/>
            <person name="Wu L."/>
            <person name="Ma J."/>
        </authorList>
    </citation>
    <scope>NUCLEOTIDE SEQUENCE [LARGE SCALE GENOMIC DNA]</scope>
    <source>
        <strain evidence="8">JCM 32226</strain>
    </source>
</reference>
<organism evidence="7 8">
    <name type="scientific">Pseudaeromonas paramecii</name>
    <dbReference type="NCBI Taxonomy" id="2138166"/>
    <lineage>
        <taxon>Bacteria</taxon>
        <taxon>Pseudomonadati</taxon>
        <taxon>Pseudomonadota</taxon>
        <taxon>Gammaproteobacteria</taxon>
        <taxon>Aeromonadales</taxon>
        <taxon>Aeromonadaceae</taxon>
        <taxon>Pseudaeromonas</taxon>
    </lineage>
</organism>
<evidence type="ECO:0000256" key="6">
    <source>
        <dbReference type="SAM" id="Phobius"/>
    </source>
</evidence>
<evidence type="ECO:0000256" key="5">
    <source>
        <dbReference type="ARBA" id="ARBA00023136"/>
    </source>
</evidence>
<evidence type="ECO:0000256" key="4">
    <source>
        <dbReference type="ARBA" id="ARBA00022989"/>
    </source>
</evidence>
<keyword evidence="5 6" id="KW-0472">Membrane</keyword>
<dbReference type="InterPro" id="IPR051461">
    <property type="entry name" value="UPF0750_membrane"/>
</dbReference>
<name>A0ABP8Q8I7_9GAMM</name>
<feature type="transmembrane region" description="Helical" evidence="6">
    <location>
        <begin position="76"/>
        <end position="98"/>
    </location>
</feature>
<dbReference type="PANTHER" id="PTHR33545">
    <property type="entry name" value="UPF0750 MEMBRANE PROTEIN YITT-RELATED"/>
    <property type="match status" value="1"/>
</dbReference>
<dbReference type="Proteomes" id="UP001501321">
    <property type="component" value="Unassembled WGS sequence"/>
</dbReference>
<evidence type="ECO:0000313" key="8">
    <source>
        <dbReference type="Proteomes" id="UP001501321"/>
    </source>
</evidence>
<keyword evidence="8" id="KW-1185">Reference proteome</keyword>
<keyword evidence="4 6" id="KW-1133">Transmembrane helix</keyword>
<keyword evidence="3 6" id="KW-0812">Transmembrane</keyword>
<feature type="transmembrane region" description="Helical" evidence="6">
    <location>
        <begin position="167"/>
        <end position="186"/>
    </location>
</feature>
<proteinExistence type="predicted"/>
<comment type="subcellular location">
    <subcellularLocation>
        <location evidence="1">Cell membrane</location>
        <topology evidence="1">Multi-pass membrane protein</topology>
    </subcellularLocation>
</comment>
<gene>
    <name evidence="7" type="ORF">GCM10023095_19020</name>
</gene>
<dbReference type="RefSeq" id="WP_345012410.1">
    <property type="nucleotide sequence ID" value="NZ_BAABFC010000012.1"/>
</dbReference>
<dbReference type="InterPro" id="IPR003740">
    <property type="entry name" value="YitT"/>
</dbReference>
<sequence length="204" mass="21791">MDARHSLLEDGLALLTGASLAALGVFFLNQAGLVSGGTVGLALVLTHLLPFSFGLIFFVLNLPFYALAFWRLGWRFALRTFLAIGLVSLISNALHQWLQVSVAAPLYCALTGGCLIGVGLLILFRHQASLGGFNILALWLQERFGLRAGKVQMGLDCSIVLGSALLVSWWALGLSIIAAVLLNLVLTMNHKPGRYRGGMLTSAG</sequence>
<dbReference type="EMBL" id="BAABFC010000012">
    <property type="protein sequence ID" value="GAA4499231.1"/>
    <property type="molecule type" value="Genomic_DNA"/>
</dbReference>
<accession>A0ABP8Q8I7</accession>